<accession>A0A6J4VYB6</accession>
<dbReference type="PANTHER" id="PTHR12110:SF53">
    <property type="entry name" value="BLR5974 PROTEIN"/>
    <property type="match status" value="1"/>
</dbReference>
<dbReference type="InterPro" id="IPR050312">
    <property type="entry name" value="IolE/XylAMocC-like"/>
</dbReference>
<reference evidence="2" key="1">
    <citation type="submission" date="2020-02" db="EMBL/GenBank/DDBJ databases">
        <authorList>
            <person name="Meier V. D."/>
        </authorList>
    </citation>
    <scope>NUCLEOTIDE SEQUENCE</scope>
    <source>
        <strain evidence="2">AVDCRST_MAG18</strain>
    </source>
</reference>
<dbReference type="SUPFAM" id="SSF51658">
    <property type="entry name" value="Xylose isomerase-like"/>
    <property type="match status" value="1"/>
</dbReference>
<name>A0A6J4VYB6_9BACT</name>
<proteinExistence type="predicted"/>
<dbReference type="InterPro" id="IPR013022">
    <property type="entry name" value="Xyl_isomerase-like_TIM-brl"/>
</dbReference>
<dbReference type="Gene3D" id="3.20.20.150">
    <property type="entry name" value="Divalent-metal-dependent TIM barrel enzymes"/>
    <property type="match status" value="1"/>
</dbReference>
<evidence type="ECO:0000313" key="2">
    <source>
        <dbReference type="EMBL" id="CAA9590565.1"/>
    </source>
</evidence>
<protein>
    <recommendedName>
        <fullName evidence="1">Xylose isomerase-like TIM barrel domain-containing protein</fullName>
    </recommendedName>
</protein>
<dbReference type="AlphaFoldDB" id="A0A6J4VYB6"/>
<gene>
    <name evidence="2" type="ORF">AVDCRST_MAG18-5061</name>
</gene>
<sequence>MPTIGISSWSVRRLLGPTYPGLAPDPVSRPPNAQFGPGACDLLDLPDQMRERGYTDLDLCHFHLPRTDDPYLDALRGRLDAAGVQLLTFLVDDGDLGAADAVARGRDVAATRAWLGVAARLGACYVRVAAGLAEAGPDSAAIRHSAASMVALAEDARAAGLRLITETWRPLALPPENLRAILAAAGGTVGHCADFNNYAGYGDSRKYDALRAILPGAVTVHAGAQFGATGTLDEADFRRCLALARESGFAGPYVLIFSGPGDEWAGLARLATVVEAAG</sequence>
<dbReference type="InterPro" id="IPR036237">
    <property type="entry name" value="Xyl_isomerase-like_sf"/>
</dbReference>
<organism evidence="2">
    <name type="scientific">uncultured Thermomicrobiales bacterium</name>
    <dbReference type="NCBI Taxonomy" id="1645740"/>
    <lineage>
        <taxon>Bacteria</taxon>
        <taxon>Pseudomonadati</taxon>
        <taxon>Thermomicrobiota</taxon>
        <taxon>Thermomicrobia</taxon>
        <taxon>Thermomicrobiales</taxon>
        <taxon>environmental samples</taxon>
    </lineage>
</organism>
<evidence type="ECO:0000259" key="1">
    <source>
        <dbReference type="Pfam" id="PF01261"/>
    </source>
</evidence>
<dbReference type="EMBL" id="CADCWN010000409">
    <property type="protein sequence ID" value="CAA9590565.1"/>
    <property type="molecule type" value="Genomic_DNA"/>
</dbReference>
<feature type="domain" description="Xylose isomerase-like TIM barrel" evidence="1">
    <location>
        <begin position="48"/>
        <end position="255"/>
    </location>
</feature>
<dbReference type="Pfam" id="PF01261">
    <property type="entry name" value="AP_endonuc_2"/>
    <property type="match status" value="1"/>
</dbReference>
<dbReference type="PANTHER" id="PTHR12110">
    <property type="entry name" value="HYDROXYPYRUVATE ISOMERASE"/>
    <property type="match status" value="1"/>
</dbReference>